<gene>
    <name evidence="3" type="ORF">SAMN04487818_10360</name>
</gene>
<sequence length="636" mass="69847">MSESPYSAMRARLADRTVKHYLRPTFRLHNSADDSVERLRFDALLDQLPSHLTRHEPSPKTWLLTGGAGSGKSTAVQQYAIALMDRHTPCVIVDNRTIRQLDVHGLTVKEFAKQSRPSGIDEKLWKAHVKKNRVVFLVDALNELEREFDGTPEWKFTWQLVAGSHDFTVLATSRRGADDLDRTVLRDVETVAIEPLAEQDIETYLGMRDAAATEALDEIRSGDMLGVASNPFMLSLLTDWLLGTRSVKDREIPRSRADLLRETVIRPYGDGRFGKVEKDAAERGLGMEAALCAAALAAITTGKGNADFLARDVSALLTRVWDNPDDATHAVAAFLDTQMVELVGDPAEGQYTLIHPAFVDFGLALAWQKTSPPPVVLDPTYLDQCLGDWIGLQPDPDSAVLTLLEPAAKPLAPELMVDILLANRGVLGEQVRGLLWRQLGACFSMGRQTRDRLATALAGLPPSGLRDGLQRGLLRDEEAKDSQFADDIRAALWTGSLDAQSLQQLRRTRYRNKREQTPRRQDRDEALAALRRAWLRERKNPLARRQSANWLGTHGGEPDIDDLRTAMLTDQDAPVRGACASALGRIGAVQAIPALLKAAETDAAPDVRGSAANALGLIGDTLAIPALTTALTQDTE</sequence>
<dbReference type="InterPro" id="IPR016024">
    <property type="entry name" value="ARM-type_fold"/>
</dbReference>
<protein>
    <submittedName>
        <fullName evidence="3">HEAT repeat-containing protein</fullName>
    </submittedName>
</protein>
<keyword evidence="4" id="KW-1185">Reference proteome</keyword>
<proteinExistence type="predicted"/>
<reference evidence="4" key="1">
    <citation type="submission" date="2016-10" db="EMBL/GenBank/DDBJ databases">
        <authorList>
            <person name="Varghese N."/>
            <person name="Submissions S."/>
        </authorList>
    </citation>
    <scope>NUCLEOTIDE SEQUENCE [LARGE SCALE GENOMIC DNA]</scope>
    <source>
        <strain evidence="4">DSM 44260</strain>
    </source>
</reference>
<dbReference type="InterPro" id="IPR011989">
    <property type="entry name" value="ARM-like"/>
</dbReference>
<feature type="region of interest" description="Disordered" evidence="1">
    <location>
        <begin position="504"/>
        <end position="524"/>
    </location>
</feature>
<dbReference type="Gene3D" id="1.25.10.10">
    <property type="entry name" value="Leucine-rich Repeat Variant"/>
    <property type="match status" value="1"/>
</dbReference>
<dbReference type="InterPro" id="IPR027417">
    <property type="entry name" value="P-loop_NTPase"/>
</dbReference>
<dbReference type="SMART" id="SM00567">
    <property type="entry name" value="EZ_HEAT"/>
    <property type="match status" value="3"/>
</dbReference>
<dbReference type="EMBL" id="FOGI01000003">
    <property type="protein sequence ID" value="SER37702.1"/>
    <property type="molecule type" value="Genomic_DNA"/>
</dbReference>
<dbReference type="Pfam" id="PF05729">
    <property type="entry name" value="NACHT"/>
    <property type="match status" value="1"/>
</dbReference>
<dbReference type="InterPro" id="IPR007111">
    <property type="entry name" value="NACHT_NTPase"/>
</dbReference>
<name>A0A1H9NP74_9PSEU</name>
<evidence type="ECO:0000313" key="3">
    <source>
        <dbReference type="EMBL" id="SER37702.1"/>
    </source>
</evidence>
<feature type="non-terminal residue" evidence="3">
    <location>
        <position position="636"/>
    </location>
</feature>
<evidence type="ECO:0000256" key="1">
    <source>
        <dbReference type="SAM" id="MobiDB-lite"/>
    </source>
</evidence>
<evidence type="ECO:0000259" key="2">
    <source>
        <dbReference type="Pfam" id="PF05729"/>
    </source>
</evidence>
<dbReference type="InterPro" id="IPR004155">
    <property type="entry name" value="PBS_lyase_HEAT"/>
</dbReference>
<dbReference type="AlphaFoldDB" id="A0A1H9NP74"/>
<dbReference type="PROSITE" id="PS50077">
    <property type="entry name" value="HEAT_REPEAT"/>
    <property type="match status" value="1"/>
</dbReference>
<dbReference type="Pfam" id="PF13646">
    <property type="entry name" value="HEAT_2"/>
    <property type="match status" value="1"/>
</dbReference>
<accession>A0A1H9NP74</accession>
<dbReference type="Proteomes" id="UP000199051">
    <property type="component" value="Unassembled WGS sequence"/>
</dbReference>
<feature type="compositionally biased region" description="Basic and acidic residues" evidence="1">
    <location>
        <begin position="513"/>
        <end position="524"/>
    </location>
</feature>
<dbReference type="Gene3D" id="3.40.50.300">
    <property type="entry name" value="P-loop containing nucleotide triphosphate hydrolases"/>
    <property type="match status" value="1"/>
</dbReference>
<dbReference type="SUPFAM" id="SSF48371">
    <property type="entry name" value="ARM repeat"/>
    <property type="match status" value="1"/>
</dbReference>
<evidence type="ECO:0000313" key="4">
    <source>
        <dbReference type="Proteomes" id="UP000199051"/>
    </source>
</evidence>
<dbReference type="InterPro" id="IPR021133">
    <property type="entry name" value="HEAT_type_2"/>
</dbReference>
<dbReference type="STRING" id="155974.SAMN04487818_10360"/>
<feature type="domain" description="NACHT" evidence="2">
    <location>
        <begin position="61"/>
        <end position="205"/>
    </location>
</feature>
<dbReference type="SUPFAM" id="SSF52540">
    <property type="entry name" value="P-loop containing nucleoside triphosphate hydrolases"/>
    <property type="match status" value="1"/>
</dbReference>
<organism evidence="3 4">
    <name type="scientific">Actinokineospora terrae</name>
    <dbReference type="NCBI Taxonomy" id="155974"/>
    <lineage>
        <taxon>Bacteria</taxon>
        <taxon>Bacillati</taxon>
        <taxon>Actinomycetota</taxon>
        <taxon>Actinomycetes</taxon>
        <taxon>Pseudonocardiales</taxon>
        <taxon>Pseudonocardiaceae</taxon>
        <taxon>Actinokineospora</taxon>
    </lineage>
</organism>
<dbReference type="RefSeq" id="WP_177215473.1">
    <property type="nucleotide sequence ID" value="NZ_FOGI01000003.1"/>
</dbReference>